<evidence type="ECO:0000256" key="1">
    <source>
        <dbReference type="SAM" id="MobiDB-lite"/>
    </source>
</evidence>
<evidence type="ECO:0000313" key="3">
    <source>
        <dbReference type="Proteomes" id="UP000324222"/>
    </source>
</evidence>
<proteinExistence type="predicted"/>
<keyword evidence="3" id="KW-1185">Reference proteome</keyword>
<reference evidence="2 3" key="1">
    <citation type="submission" date="2019-05" db="EMBL/GenBank/DDBJ databases">
        <title>Another draft genome of Portunus trituberculatus and its Hox gene families provides insights of decapod evolution.</title>
        <authorList>
            <person name="Jeong J.-H."/>
            <person name="Song I."/>
            <person name="Kim S."/>
            <person name="Choi T."/>
            <person name="Kim D."/>
            <person name="Ryu S."/>
            <person name="Kim W."/>
        </authorList>
    </citation>
    <scope>NUCLEOTIDE SEQUENCE [LARGE SCALE GENOMIC DNA]</scope>
    <source>
        <tissue evidence="2">Muscle</tissue>
    </source>
</reference>
<protein>
    <submittedName>
        <fullName evidence="2">Uncharacterized protein</fullName>
    </submittedName>
</protein>
<organism evidence="2 3">
    <name type="scientific">Portunus trituberculatus</name>
    <name type="common">Swimming crab</name>
    <name type="synonym">Neptunus trituberculatus</name>
    <dbReference type="NCBI Taxonomy" id="210409"/>
    <lineage>
        <taxon>Eukaryota</taxon>
        <taxon>Metazoa</taxon>
        <taxon>Ecdysozoa</taxon>
        <taxon>Arthropoda</taxon>
        <taxon>Crustacea</taxon>
        <taxon>Multicrustacea</taxon>
        <taxon>Malacostraca</taxon>
        <taxon>Eumalacostraca</taxon>
        <taxon>Eucarida</taxon>
        <taxon>Decapoda</taxon>
        <taxon>Pleocyemata</taxon>
        <taxon>Brachyura</taxon>
        <taxon>Eubrachyura</taxon>
        <taxon>Portunoidea</taxon>
        <taxon>Portunidae</taxon>
        <taxon>Portuninae</taxon>
        <taxon>Portunus</taxon>
    </lineage>
</organism>
<comment type="caution">
    <text evidence="2">The sequence shown here is derived from an EMBL/GenBank/DDBJ whole genome shotgun (WGS) entry which is preliminary data.</text>
</comment>
<accession>A0A5B7DSA8</accession>
<dbReference type="AlphaFoldDB" id="A0A5B7DSA8"/>
<name>A0A5B7DSA8_PORTR</name>
<sequence>MPRLSARKKAVREANRQNILKRWKKDNSDPTCIAGVSPQQVAGESRGAAAPRFHPAPTQSAASFRHSLLPPEYANIQEVSENSGMYNISHQRLSELLNLLTDKQIDAYQRYFGKAIRASVGTNTLTMKLKIMSAFWHSISTDENPHHVHCDSSWCIFKKASEENKPLPSHSNMKNYLRLDKKYKNRVREIFFDLSSPALLEKCLKGGTQNKNESLHSKLWHHQSKSKFAGLKRIQFVTRLTILDHNFGFVANKFLQRLDFPESPESFLTKRRMDQRNTALRRSAKRRKLDLNPGPDYQPVLPLT</sequence>
<dbReference type="OrthoDB" id="6374276at2759"/>
<feature type="region of interest" description="Disordered" evidence="1">
    <location>
        <begin position="274"/>
        <end position="304"/>
    </location>
</feature>
<dbReference type="EMBL" id="VSRR010001272">
    <property type="protein sequence ID" value="MPC23964.1"/>
    <property type="molecule type" value="Genomic_DNA"/>
</dbReference>
<evidence type="ECO:0000313" key="2">
    <source>
        <dbReference type="EMBL" id="MPC23964.1"/>
    </source>
</evidence>
<dbReference type="Proteomes" id="UP000324222">
    <property type="component" value="Unassembled WGS sequence"/>
</dbReference>
<gene>
    <name evidence="2" type="ORF">E2C01_017033</name>
</gene>